<keyword evidence="2" id="KW-0001">2Fe-2S</keyword>
<dbReference type="InterPro" id="IPR039261">
    <property type="entry name" value="FNR_nucleotide-bd"/>
</dbReference>
<dbReference type="InterPro" id="IPR036010">
    <property type="entry name" value="2Fe-2S_ferredoxin-like_sf"/>
</dbReference>
<dbReference type="Pfam" id="PF00970">
    <property type="entry name" value="FAD_binding_6"/>
    <property type="match status" value="1"/>
</dbReference>
<accession>A0A4U3M1X1</accession>
<protein>
    <submittedName>
        <fullName evidence="6">2Fe-2S iron-sulfur cluster binding domain-containing protein</fullName>
    </submittedName>
</protein>
<dbReference type="PANTHER" id="PTHR47354">
    <property type="entry name" value="NADH OXIDOREDUCTASE HCR"/>
    <property type="match status" value="1"/>
</dbReference>
<evidence type="ECO:0000256" key="2">
    <source>
        <dbReference type="ARBA" id="ARBA00022714"/>
    </source>
</evidence>
<dbReference type="Pfam" id="PF00175">
    <property type="entry name" value="NAD_binding_1"/>
    <property type="match status" value="1"/>
</dbReference>
<reference evidence="6 7" key="1">
    <citation type="submission" date="2019-04" db="EMBL/GenBank/DDBJ databases">
        <title>Kribbella sp. NEAU-THZ 27 nov., a novel actinomycete isolated from soil.</title>
        <authorList>
            <person name="Duan L."/>
        </authorList>
    </citation>
    <scope>NUCLEOTIDE SEQUENCE [LARGE SCALE GENOMIC DNA]</scope>
    <source>
        <strain evidence="7">NEAU-THZ27</strain>
    </source>
</reference>
<dbReference type="Gene3D" id="2.40.30.10">
    <property type="entry name" value="Translation factors"/>
    <property type="match status" value="1"/>
</dbReference>
<dbReference type="SUPFAM" id="SSF54292">
    <property type="entry name" value="2Fe-2S ferredoxin-like"/>
    <property type="match status" value="1"/>
</dbReference>
<dbReference type="PANTHER" id="PTHR47354:SF5">
    <property type="entry name" value="PROTEIN RFBI"/>
    <property type="match status" value="1"/>
</dbReference>
<dbReference type="Gene3D" id="3.10.20.30">
    <property type="match status" value="1"/>
</dbReference>
<feature type="domain" description="FAD-binding FR-type" evidence="5">
    <location>
        <begin position="106"/>
        <end position="211"/>
    </location>
</feature>
<sequence length="356" mass="39577">MGDKHVVRFEPVGIEIEVDEDQTILRAAAEQGVMLMHGCKEGQCASCKSFVLDGDDIDLDRYSTFALPEYELDEGYTLLCRAHAFEDLTIELLNYDEDMIRSGLPIQERTAEVVAITPVTHDLRHLVLKLSEPGELKFFPGQYVDISVPDSGEEGASRSFSMANTSSRESGQLEFVIKVYPGGMFSEFLDQRLRVGDRLDLTGPFGVFTLRDNPDARLVFLGGGAGMAPILALLRSMAERGIDRPTTFYYGSRTQLDLCFEEELHELEQRLPRFRYVPALSEEEWDGESGLITDVVKRLEPDLTGADAYVCGPPPMVEAAIPLLERLGIATKHIYYDKFTTTGDAGDSEVLEAGSR</sequence>
<keyword evidence="2" id="KW-0408">Iron</keyword>
<dbReference type="InterPro" id="IPR001041">
    <property type="entry name" value="2Fe-2S_ferredoxin-type"/>
</dbReference>
<dbReference type="PROSITE" id="PS51384">
    <property type="entry name" value="FAD_FR"/>
    <property type="match status" value="1"/>
</dbReference>
<evidence type="ECO:0000256" key="3">
    <source>
        <dbReference type="ARBA" id="ARBA00023014"/>
    </source>
</evidence>
<dbReference type="OrthoDB" id="9796486at2"/>
<dbReference type="SUPFAM" id="SSF63380">
    <property type="entry name" value="Riboflavin synthase domain-like"/>
    <property type="match status" value="1"/>
</dbReference>
<feature type="domain" description="2Fe-2S ferredoxin-type" evidence="4">
    <location>
        <begin position="5"/>
        <end position="96"/>
    </location>
</feature>
<gene>
    <name evidence="6" type="ORF">FDA38_08075</name>
</gene>
<dbReference type="InterPro" id="IPR001709">
    <property type="entry name" value="Flavoprot_Pyr_Nucl_cyt_Rdtase"/>
</dbReference>
<dbReference type="Pfam" id="PF00111">
    <property type="entry name" value="Fer2"/>
    <property type="match status" value="1"/>
</dbReference>
<comment type="caution">
    <text evidence="6">The sequence shown here is derived from an EMBL/GenBank/DDBJ whole genome shotgun (WGS) entry which is preliminary data.</text>
</comment>
<evidence type="ECO:0000313" key="6">
    <source>
        <dbReference type="EMBL" id="TKK82708.1"/>
    </source>
</evidence>
<dbReference type="PRINTS" id="PR00410">
    <property type="entry name" value="PHEHYDRXLASE"/>
</dbReference>
<evidence type="ECO:0000259" key="5">
    <source>
        <dbReference type="PROSITE" id="PS51384"/>
    </source>
</evidence>
<comment type="cofactor">
    <cofactor evidence="1">
        <name>FAD</name>
        <dbReference type="ChEBI" id="CHEBI:57692"/>
    </cofactor>
</comment>
<dbReference type="GO" id="GO:0016491">
    <property type="term" value="F:oxidoreductase activity"/>
    <property type="evidence" value="ECO:0007669"/>
    <property type="project" value="InterPro"/>
</dbReference>
<dbReference type="Gene3D" id="3.40.50.80">
    <property type="entry name" value="Nucleotide-binding domain of ferredoxin-NADP reductase (FNR) module"/>
    <property type="match status" value="1"/>
</dbReference>
<dbReference type="InterPro" id="IPR001433">
    <property type="entry name" value="OxRdtase_FAD/NAD-bd"/>
</dbReference>
<evidence type="ECO:0000313" key="7">
    <source>
        <dbReference type="Proteomes" id="UP000305836"/>
    </source>
</evidence>
<dbReference type="InterPro" id="IPR017927">
    <property type="entry name" value="FAD-bd_FR_type"/>
</dbReference>
<dbReference type="AlphaFoldDB" id="A0A4U3M1X1"/>
<evidence type="ECO:0000259" key="4">
    <source>
        <dbReference type="PROSITE" id="PS51085"/>
    </source>
</evidence>
<dbReference type="PROSITE" id="PS00197">
    <property type="entry name" value="2FE2S_FER_1"/>
    <property type="match status" value="1"/>
</dbReference>
<keyword evidence="7" id="KW-1185">Reference proteome</keyword>
<dbReference type="InterPro" id="IPR006058">
    <property type="entry name" value="2Fe2S_fd_BS"/>
</dbReference>
<dbReference type="EMBL" id="SZPZ01000001">
    <property type="protein sequence ID" value="TKK82708.1"/>
    <property type="molecule type" value="Genomic_DNA"/>
</dbReference>
<dbReference type="PROSITE" id="PS51085">
    <property type="entry name" value="2FE2S_FER_2"/>
    <property type="match status" value="1"/>
</dbReference>
<evidence type="ECO:0000256" key="1">
    <source>
        <dbReference type="ARBA" id="ARBA00001974"/>
    </source>
</evidence>
<dbReference type="InterPro" id="IPR012675">
    <property type="entry name" value="Beta-grasp_dom_sf"/>
</dbReference>
<dbReference type="PRINTS" id="PR00371">
    <property type="entry name" value="FPNCR"/>
</dbReference>
<dbReference type="CDD" id="cd00207">
    <property type="entry name" value="fer2"/>
    <property type="match status" value="1"/>
</dbReference>
<keyword evidence="3" id="KW-0411">Iron-sulfur</keyword>
<dbReference type="Proteomes" id="UP000305836">
    <property type="component" value="Unassembled WGS sequence"/>
</dbReference>
<dbReference type="InterPro" id="IPR050415">
    <property type="entry name" value="MRET"/>
</dbReference>
<dbReference type="SUPFAM" id="SSF52343">
    <property type="entry name" value="Ferredoxin reductase-like, C-terminal NADP-linked domain"/>
    <property type="match status" value="1"/>
</dbReference>
<dbReference type="InterPro" id="IPR008333">
    <property type="entry name" value="Cbr1-like_FAD-bd_dom"/>
</dbReference>
<keyword evidence="2" id="KW-0479">Metal-binding</keyword>
<organism evidence="6 7">
    <name type="scientific">Kribbella jiaozuonensis</name>
    <dbReference type="NCBI Taxonomy" id="2575441"/>
    <lineage>
        <taxon>Bacteria</taxon>
        <taxon>Bacillati</taxon>
        <taxon>Actinomycetota</taxon>
        <taxon>Actinomycetes</taxon>
        <taxon>Propionibacteriales</taxon>
        <taxon>Kribbellaceae</taxon>
        <taxon>Kribbella</taxon>
    </lineage>
</organism>
<dbReference type="InterPro" id="IPR017938">
    <property type="entry name" value="Riboflavin_synthase-like_b-brl"/>
</dbReference>
<name>A0A4U3M1X1_9ACTN</name>
<dbReference type="GO" id="GO:0051537">
    <property type="term" value="F:2 iron, 2 sulfur cluster binding"/>
    <property type="evidence" value="ECO:0007669"/>
    <property type="project" value="UniProtKB-KW"/>
</dbReference>
<proteinExistence type="predicted"/>